<dbReference type="SMART" id="SM00241">
    <property type="entry name" value="ZP"/>
    <property type="match status" value="1"/>
</dbReference>
<evidence type="ECO:0000256" key="2">
    <source>
        <dbReference type="ARBA" id="ARBA00023157"/>
    </source>
</evidence>
<dbReference type="InterPro" id="IPR001507">
    <property type="entry name" value="ZP_dom"/>
</dbReference>
<feature type="compositionally biased region" description="Low complexity" evidence="3">
    <location>
        <begin position="326"/>
        <end position="336"/>
    </location>
</feature>
<feature type="transmembrane region" description="Helical" evidence="4">
    <location>
        <begin position="771"/>
        <end position="791"/>
    </location>
</feature>
<dbReference type="Gene3D" id="2.60.40.4100">
    <property type="entry name" value="Zona pellucida, ZP-C domain"/>
    <property type="match status" value="1"/>
</dbReference>
<keyword evidence="1 5" id="KW-0732">Signal</keyword>
<evidence type="ECO:0000259" key="6">
    <source>
        <dbReference type="PROSITE" id="PS51034"/>
    </source>
</evidence>
<keyword evidence="4" id="KW-0812">Transmembrane</keyword>
<evidence type="ECO:0000256" key="1">
    <source>
        <dbReference type="ARBA" id="ARBA00022729"/>
    </source>
</evidence>
<sequence length="808" mass="90007">MTSCTLLLLLASCSGALASHFYGGTMTFTPKGRNPDGSFRVDIRYKKTFHVCYQGNSWNCRSGNCGSITRFEIGQVDHSSSGRSWCQTEALMTRNIPSNKPFELRKTGCCWIFNVQSNSAPWRLLTHVDLGIRSDTGEPNRSPVTTILPFIRVPQNCNRRFDLLAHDPDRDRVKCRYGIAHANECFYCNQHSGFLLDQNSCTLTYMYNNLQGARAFEIVLEDYPRQHITLSYTDGTLSSKSPLVAMKRKRSPTATTANMAVVEPAQYYTGTILGEPTPQYTLTLNQFQSTTALTSVPNHYPWWVWPTTSATSTPTPPSATLQWQQPTTTTSVPTTPYHGPSTGPLSKIPLQFAIQVDPPVSSCTEGQILPQFLSPTPANGDILNASVNQELEIMLKATATQSWVNNFIVSGPLNITKYNTINGAVGESLIRWTPTENDFGEHVPICFIAESQSGSRIYHSEMRCIIVIVGHTYGKANVVCTETTMTVEVEKSSIIGLHEDHLRLNDPTCTPISNSTHVIAAMSLSSCGTQLTEDDDNLIFKNEIMSYDKFSDVITRKHQVEIGFSCMYPKKGRVSLEFRAHKLPFVFTEKGFGKFTYQFEFFHSRQFNSMMNPNSYPIEVALKEMLYMDIKASSSIANTVVFVESCRATPVDDPNYHIFYDIFENGCTVDETVVVYPSNRSEYKFGIEAFEFIGQHEEVFISCSVILCVAGTPGSRCSQGCINATASPLAHHHRRRAAVTETVRHHISQGPLRLKKTTDITVSNVGLNMNLVFIAGILLVVVVIVSGAVIYTTKRSKVKYQPLPSADF</sequence>
<gene>
    <name evidence="7" type="ORF">SKAU_G00316240</name>
</gene>
<comment type="caution">
    <text evidence="7">The sequence shown here is derived from an EMBL/GenBank/DDBJ whole genome shotgun (WGS) entry which is preliminary data.</text>
</comment>
<feature type="chain" id="PRO_5040323526" description="ZP domain-containing protein" evidence="5">
    <location>
        <begin position="19"/>
        <end position="808"/>
    </location>
</feature>
<dbReference type="Pfam" id="PF23344">
    <property type="entry name" value="ZP-N"/>
    <property type="match status" value="1"/>
</dbReference>
<dbReference type="PANTHER" id="PTHR14002:SF59">
    <property type="entry name" value="CUB AND ZONA PELLUCIDA-LIKE DOMAIN-CONTAINING PROTEIN 1-RELATED"/>
    <property type="match status" value="1"/>
</dbReference>
<proteinExistence type="predicted"/>
<organism evidence="7 8">
    <name type="scientific">Synaphobranchus kaupii</name>
    <name type="common">Kaup's arrowtooth eel</name>
    <dbReference type="NCBI Taxonomy" id="118154"/>
    <lineage>
        <taxon>Eukaryota</taxon>
        <taxon>Metazoa</taxon>
        <taxon>Chordata</taxon>
        <taxon>Craniata</taxon>
        <taxon>Vertebrata</taxon>
        <taxon>Euteleostomi</taxon>
        <taxon>Actinopterygii</taxon>
        <taxon>Neopterygii</taxon>
        <taxon>Teleostei</taxon>
        <taxon>Anguilliformes</taxon>
        <taxon>Synaphobranchidae</taxon>
        <taxon>Synaphobranchus</taxon>
    </lineage>
</organism>
<feature type="region of interest" description="Disordered" evidence="3">
    <location>
        <begin position="314"/>
        <end position="340"/>
    </location>
</feature>
<dbReference type="Gene3D" id="2.60.40.3210">
    <property type="entry name" value="Zona pellucida, ZP-N domain"/>
    <property type="match status" value="1"/>
</dbReference>
<dbReference type="PANTHER" id="PTHR14002">
    <property type="entry name" value="ENDOGLIN/TGF-BETA RECEPTOR TYPE III"/>
    <property type="match status" value="1"/>
</dbReference>
<feature type="signal peptide" evidence="5">
    <location>
        <begin position="1"/>
        <end position="18"/>
    </location>
</feature>
<keyword evidence="4" id="KW-0472">Membrane</keyword>
<keyword evidence="8" id="KW-1185">Reference proteome</keyword>
<evidence type="ECO:0000256" key="5">
    <source>
        <dbReference type="SAM" id="SignalP"/>
    </source>
</evidence>
<dbReference type="AlphaFoldDB" id="A0A9Q1ESM8"/>
<protein>
    <recommendedName>
        <fullName evidence="6">ZP domain-containing protein</fullName>
    </recommendedName>
</protein>
<evidence type="ECO:0000256" key="4">
    <source>
        <dbReference type="SAM" id="Phobius"/>
    </source>
</evidence>
<keyword evidence="2" id="KW-1015">Disulfide bond</keyword>
<evidence type="ECO:0000313" key="8">
    <source>
        <dbReference type="Proteomes" id="UP001152622"/>
    </source>
</evidence>
<reference evidence="7" key="1">
    <citation type="journal article" date="2023" name="Science">
        <title>Genome structures resolve the early diversification of teleost fishes.</title>
        <authorList>
            <person name="Parey E."/>
            <person name="Louis A."/>
            <person name="Montfort J."/>
            <person name="Bouchez O."/>
            <person name="Roques C."/>
            <person name="Iampietro C."/>
            <person name="Lluch J."/>
            <person name="Castinel A."/>
            <person name="Donnadieu C."/>
            <person name="Desvignes T."/>
            <person name="Floi Bucao C."/>
            <person name="Jouanno E."/>
            <person name="Wen M."/>
            <person name="Mejri S."/>
            <person name="Dirks R."/>
            <person name="Jansen H."/>
            <person name="Henkel C."/>
            <person name="Chen W.J."/>
            <person name="Zahm M."/>
            <person name="Cabau C."/>
            <person name="Klopp C."/>
            <person name="Thompson A.W."/>
            <person name="Robinson-Rechavi M."/>
            <person name="Braasch I."/>
            <person name="Lecointre G."/>
            <person name="Bobe J."/>
            <person name="Postlethwait J.H."/>
            <person name="Berthelot C."/>
            <person name="Roest Crollius H."/>
            <person name="Guiguen Y."/>
        </authorList>
    </citation>
    <scope>NUCLEOTIDE SEQUENCE</scope>
    <source>
        <strain evidence="7">WJC10195</strain>
    </source>
</reference>
<keyword evidence="4" id="KW-1133">Transmembrane helix</keyword>
<dbReference type="EMBL" id="JAINUF010000013">
    <property type="protein sequence ID" value="KAJ8344295.1"/>
    <property type="molecule type" value="Genomic_DNA"/>
</dbReference>
<name>A0A9Q1ESM8_SYNKA</name>
<dbReference type="OrthoDB" id="10063988at2759"/>
<dbReference type="InterPro" id="IPR055355">
    <property type="entry name" value="ZP-C"/>
</dbReference>
<evidence type="ECO:0000313" key="7">
    <source>
        <dbReference type="EMBL" id="KAJ8344295.1"/>
    </source>
</evidence>
<dbReference type="Proteomes" id="UP001152622">
    <property type="component" value="Chromosome 13"/>
</dbReference>
<dbReference type="InterPro" id="IPR055356">
    <property type="entry name" value="ZP-N"/>
</dbReference>
<evidence type="ECO:0000256" key="3">
    <source>
        <dbReference type="SAM" id="MobiDB-lite"/>
    </source>
</evidence>
<dbReference type="InterPro" id="IPR042235">
    <property type="entry name" value="ZP-C_dom"/>
</dbReference>
<accession>A0A9Q1ESM8</accession>
<dbReference type="Pfam" id="PF00100">
    <property type="entry name" value="Zona_pellucida"/>
    <property type="match status" value="1"/>
</dbReference>
<dbReference type="PROSITE" id="PS51034">
    <property type="entry name" value="ZP_2"/>
    <property type="match status" value="1"/>
</dbReference>
<feature type="domain" description="ZP" evidence="6">
    <location>
        <begin position="479"/>
        <end position="724"/>
    </location>
</feature>